<sequence length="695" mass="75925">MKFTIKHEKKGRIRVHLFQKYMNFTQADTLQYYLENLDGVKKAQVFNRTSDALIYYTGERNELLKAIQAFGYSRVSVPAQVLENSGRELNETYKEKLVNKVIFHYGRKLLLPYPLSAIYTTAMSVKYIWLGVKTLWKRKIEVPVLDATAIGVSIFRGDFSTAGSVMFLLGIGELLEEWTHKKSVDDLARTMSLNTGKVWLRSEGIEVLVDADKIQAGDLVVVHMGNVIPFDGLIAEGEAMVNQASLTGESVPVRKVEGNSVYAGTVVEEGEAVITVKAVGGSSRYEKIAAMIEDTEKLKSGLESKAEHLADRLVPYTLGGTALTYLLTRNVTKAVSVLMVDFSCALKLAMPVSVLSAIREAGEYKITVKGGKFLEAVADADTIVFDKTGTLTKAEPTVAEVVPFNGQNENELLRIAACLEEHFPHSMAKAVVDAAKKRKLDHEEMHSKVEYIVAHGISTTIEGKKAIIGSSHFVFEDEKCTIPEGMEEKFKNLPNEYSHLYLAIEGSLAAVICIEDPLREEAPAVVKALKKAGFSKVVMMTGDSERTARAVAAKVGVDEYYSEVLPEDKASFVEKEKAKGRKVVMLGDGINDSPALSAADAGIAVSEGAEIAREIADITIGADNLEGIVVLKHISDALMKRIHNNYRTIVGFNTGLILLGVAGILQPTTSALLHNTSTLLIGMNSMKNLVGTEEI</sequence>
<reference evidence="12 13" key="1">
    <citation type="journal article" date="2020" name="Cell Host Microbe">
        <title>Functional and Genomic Variation between Human-Derived Isolates of Lachnospiraceae Reveals Inter- and Intra-Species Diversity.</title>
        <authorList>
            <person name="Sorbara M.T."/>
            <person name="Littmann E.R."/>
            <person name="Fontana E."/>
            <person name="Moody T.U."/>
            <person name="Kohout C.E."/>
            <person name="Gjonbalaj M."/>
            <person name="Eaton V."/>
            <person name="Seok R."/>
            <person name="Leiner I.M."/>
            <person name="Pamer E.G."/>
        </authorList>
    </citation>
    <scope>NUCLEOTIDE SEQUENCE [LARGE SCALE GENOMIC DNA]</scope>
    <source>
        <strain evidence="12 13">MSK.17.74</strain>
    </source>
</reference>
<dbReference type="NCBIfam" id="TIGR01494">
    <property type="entry name" value="ATPase_P-type"/>
    <property type="match status" value="1"/>
</dbReference>
<evidence type="ECO:0000256" key="10">
    <source>
        <dbReference type="RuleBase" id="RU362081"/>
    </source>
</evidence>
<keyword evidence="10" id="KW-1003">Cell membrane</keyword>
<dbReference type="InterPro" id="IPR044492">
    <property type="entry name" value="P_typ_ATPase_HD_dom"/>
</dbReference>
<evidence type="ECO:0000256" key="3">
    <source>
        <dbReference type="ARBA" id="ARBA00022539"/>
    </source>
</evidence>
<evidence type="ECO:0000256" key="1">
    <source>
        <dbReference type="ARBA" id="ARBA00004141"/>
    </source>
</evidence>
<evidence type="ECO:0000256" key="8">
    <source>
        <dbReference type="ARBA" id="ARBA00039103"/>
    </source>
</evidence>
<dbReference type="SFLD" id="SFLDS00003">
    <property type="entry name" value="Haloacid_Dehalogenase"/>
    <property type="match status" value="1"/>
</dbReference>
<dbReference type="InterPro" id="IPR036412">
    <property type="entry name" value="HAD-like_sf"/>
</dbReference>
<evidence type="ECO:0000313" key="13">
    <source>
        <dbReference type="Proteomes" id="UP001644719"/>
    </source>
</evidence>
<dbReference type="InterPro" id="IPR018303">
    <property type="entry name" value="ATPase_P-typ_P_site"/>
</dbReference>
<dbReference type="InterPro" id="IPR001757">
    <property type="entry name" value="P_typ_ATPase"/>
</dbReference>
<dbReference type="EMBL" id="JAAITS010000032">
    <property type="protein sequence ID" value="NSG86107.1"/>
    <property type="molecule type" value="Genomic_DNA"/>
</dbReference>
<name>A0ABX2H8C4_9FIRM</name>
<dbReference type="CDD" id="cd07550">
    <property type="entry name" value="P-type_ATPase_HM"/>
    <property type="match status" value="1"/>
</dbReference>
<keyword evidence="10" id="KW-0547">Nucleotide-binding</keyword>
<dbReference type="InterPro" id="IPR059000">
    <property type="entry name" value="ATPase_P-type_domA"/>
</dbReference>
<proteinExistence type="inferred from homology"/>
<organism evidence="12 13">
    <name type="scientific">Blautia faecis</name>
    <dbReference type="NCBI Taxonomy" id="871665"/>
    <lineage>
        <taxon>Bacteria</taxon>
        <taxon>Bacillati</taxon>
        <taxon>Bacillota</taxon>
        <taxon>Clostridia</taxon>
        <taxon>Lachnospirales</taxon>
        <taxon>Lachnospiraceae</taxon>
        <taxon>Blautia</taxon>
    </lineage>
</organism>
<keyword evidence="10" id="KW-0479">Metal-binding</keyword>
<keyword evidence="13" id="KW-1185">Reference proteome</keyword>
<evidence type="ECO:0000256" key="4">
    <source>
        <dbReference type="ARBA" id="ARBA00022692"/>
    </source>
</evidence>
<dbReference type="EC" id="7.2.2.21" evidence="8"/>
<dbReference type="InterPro" id="IPR023214">
    <property type="entry name" value="HAD_sf"/>
</dbReference>
<dbReference type="Gene3D" id="3.40.1110.10">
    <property type="entry name" value="Calcium-transporting ATPase, cytoplasmic domain N"/>
    <property type="match status" value="1"/>
</dbReference>
<dbReference type="Pfam" id="PF00122">
    <property type="entry name" value="E1-E2_ATPase"/>
    <property type="match status" value="1"/>
</dbReference>
<dbReference type="InterPro" id="IPR008250">
    <property type="entry name" value="ATPase_P-typ_transduc_dom_A_sf"/>
</dbReference>
<dbReference type="InterPro" id="IPR023299">
    <property type="entry name" value="ATPase_P-typ_cyto_dom_N"/>
</dbReference>
<dbReference type="RefSeq" id="WP_243880106.1">
    <property type="nucleotide sequence ID" value="NZ_JAAITS010000032.1"/>
</dbReference>
<evidence type="ECO:0000256" key="9">
    <source>
        <dbReference type="ARBA" id="ARBA00049338"/>
    </source>
</evidence>
<protein>
    <recommendedName>
        <fullName evidence="8">Cd(2+)-exporting ATPase</fullName>
        <ecNumber evidence="8">7.2.2.21</ecNumber>
    </recommendedName>
</protein>
<keyword evidence="10" id="KW-0067">ATP-binding</keyword>
<dbReference type="SFLD" id="SFLDF00027">
    <property type="entry name" value="p-type_atpase"/>
    <property type="match status" value="1"/>
</dbReference>
<comment type="subcellular location">
    <subcellularLocation>
        <location evidence="10">Cell membrane</location>
    </subcellularLocation>
    <subcellularLocation>
        <location evidence="1">Membrane</location>
        <topology evidence="1">Multi-pass membrane protein</topology>
    </subcellularLocation>
</comment>
<dbReference type="PRINTS" id="PR00119">
    <property type="entry name" value="CATATPASE"/>
</dbReference>
<evidence type="ECO:0000256" key="7">
    <source>
        <dbReference type="ARBA" id="ARBA00023136"/>
    </source>
</evidence>
<dbReference type="PRINTS" id="PR00120">
    <property type="entry name" value="HATPASE"/>
</dbReference>
<dbReference type="PANTHER" id="PTHR48085">
    <property type="entry name" value="CADMIUM/ZINC-TRANSPORTING ATPASE HMA2-RELATED"/>
    <property type="match status" value="1"/>
</dbReference>
<dbReference type="SFLD" id="SFLDG00002">
    <property type="entry name" value="C1.7:_P-type_atpase_like"/>
    <property type="match status" value="1"/>
</dbReference>
<keyword evidence="5" id="KW-1278">Translocase</keyword>
<dbReference type="InterPro" id="IPR027256">
    <property type="entry name" value="P-typ_ATPase_IB"/>
</dbReference>
<evidence type="ECO:0000259" key="11">
    <source>
        <dbReference type="Pfam" id="PF00122"/>
    </source>
</evidence>
<dbReference type="SUPFAM" id="SSF56784">
    <property type="entry name" value="HAD-like"/>
    <property type="match status" value="1"/>
</dbReference>
<keyword evidence="6" id="KW-1133">Transmembrane helix</keyword>
<comment type="caution">
    <text evidence="12">The sequence shown here is derived from an EMBL/GenBank/DDBJ whole genome shotgun (WGS) entry which is preliminary data.</text>
</comment>
<comment type="similarity">
    <text evidence="2 10">Belongs to the cation transport ATPase (P-type) (TC 3.A.3) family. Type IB subfamily.</text>
</comment>
<dbReference type="Gene3D" id="3.40.50.1000">
    <property type="entry name" value="HAD superfamily/HAD-like"/>
    <property type="match status" value="1"/>
</dbReference>
<dbReference type="InterPro" id="IPR051014">
    <property type="entry name" value="Cation_Transport_ATPase_IB"/>
</dbReference>
<feature type="domain" description="P-type ATPase A" evidence="11">
    <location>
        <begin position="194"/>
        <end position="293"/>
    </location>
</feature>
<dbReference type="NCBIfam" id="TIGR01525">
    <property type="entry name" value="ATPase-IB_hvy"/>
    <property type="match status" value="1"/>
</dbReference>
<dbReference type="Pfam" id="PF00702">
    <property type="entry name" value="Hydrolase"/>
    <property type="match status" value="1"/>
</dbReference>
<accession>A0ABX2H8C4</accession>
<evidence type="ECO:0000256" key="5">
    <source>
        <dbReference type="ARBA" id="ARBA00022967"/>
    </source>
</evidence>
<evidence type="ECO:0000256" key="6">
    <source>
        <dbReference type="ARBA" id="ARBA00022989"/>
    </source>
</evidence>
<keyword evidence="4" id="KW-0812">Transmembrane</keyword>
<dbReference type="PANTHER" id="PTHR48085:SF5">
    <property type="entry name" value="CADMIUM_ZINC-TRANSPORTING ATPASE HMA4-RELATED"/>
    <property type="match status" value="1"/>
</dbReference>
<keyword evidence="7" id="KW-0472">Membrane</keyword>
<gene>
    <name evidence="12" type="ORF">G5B17_11970</name>
</gene>
<dbReference type="SUPFAM" id="SSF81653">
    <property type="entry name" value="Calcium ATPase, transduction domain A"/>
    <property type="match status" value="1"/>
</dbReference>
<keyword evidence="3" id="KW-0104">Cadmium</keyword>
<dbReference type="PROSITE" id="PS00154">
    <property type="entry name" value="ATPASE_E1_E2"/>
    <property type="match status" value="1"/>
</dbReference>
<dbReference type="Gene3D" id="2.70.150.10">
    <property type="entry name" value="Calcium-transporting ATPase, cytoplasmic transduction domain A"/>
    <property type="match status" value="1"/>
</dbReference>
<comment type="catalytic activity">
    <reaction evidence="9">
        <text>Cd(2+)(in) + ATP + H2O = Cd(2+)(out) + ADP + phosphate + H(+)</text>
        <dbReference type="Rhea" id="RHEA:12132"/>
        <dbReference type="ChEBI" id="CHEBI:15377"/>
        <dbReference type="ChEBI" id="CHEBI:15378"/>
        <dbReference type="ChEBI" id="CHEBI:30616"/>
        <dbReference type="ChEBI" id="CHEBI:43474"/>
        <dbReference type="ChEBI" id="CHEBI:48775"/>
        <dbReference type="ChEBI" id="CHEBI:456216"/>
        <dbReference type="EC" id="7.2.2.21"/>
    </reaction>
</comment>
<evidence type="ECO:0000256" key="2">
    <source>
        <dbReference type="ARBA" id="ARBA00006024"/>
    </source>
</evidence>
<dbReference type="Proteomes" id="UP001644719">
    <property type="component" value="Unassembled WGS sequence"/>
</dbReference>
<evidence type="ECO:0000313" key="12">
    <source>
        <dbReference type="EMBL" id="NSG86107.1"/>
    </source>
</evidence>